<dbReference type="InterPro" id="IPR001633">
    <property type="entry name" value="EAL_dom"/>
</dbReference>
<dbReference type="InterPro" id="IPR035919">
    <property type="entry name" value="EAL_sf"/>
</dbReference>
<dbReference type="InterPro" id="IPR052340">
    <property type="entry name" value="RNase_Y/CdgJ"/>
</dbReference>
<reference evidence="3" key="2">
    <citation type="submission" date="2007-11" db="EMBL/GenBank/DDBJ databases">
        <title>Complete sequence of Delftia acidovorans DSM 14801 / SPH-1.</title>
        <authorList>
            <person name="Copeland A."/>
            <person name="Lucas S."/>
            <person name="Lapidus A."/>
            <person name="Barry K."/>
            <person name="Glavina del Rio T."/>
            <person name="Dalin E."/>
            <person name="Tice H."/>
            <person name="Pitluck S."/>
            <person name="Lowry S."/>
            <person name="Clum A."/>
            <person name="Schmutz J."/>
            <person name="Larimer F."/>
            <person name="Land M."/>
            <person name="Hauser L."/>
            <person name="Kyrpides N."/>
            <person name="Kim E."/>
            <person name="Schleheck D."/>
            <person name="Richardson P."/>
        </authorList>
    </citation>
    <scope>NUCLEOTIDE SEQUENCE [LARGE SCALE GENOMIC DNA]</scope>
    <source>
        <strain evidence="3">DSM 14801 / SPH-1</strain>
    </source>
</reference>
<dbReference type="Proteomes" id="UP000000784">
    <property type="component" value="Chromosome"/>
</dbReference>
<evidence type="ECO:0000259" key="1">
    <source>
        <dbReference type="PROSITE" id="PS51833"/>
    </source>
</evidence>
<proteinExistence type="predicted"/>
<feature type="domain" description="HDOD" evidence="1">
    <location>
        <begin position="258"/>
        <end position="444"/>
    </location>
</feature>
<evidence type="ECO:0000313" key="3">
    <source>
        <dbReference type="Proteomes" id="UP000000784"/>
    </source>
</evidence>
<dbReference type="STRING" id="398578.Daci_5114"/>
<dbReference type="Gene3D" id="1.10.3210.10">
    <property type="entry name" value="Hypothetical protein af1432"/>
    <property type="match status" value="1"/>
</dbReference>
<dbReference type="EMBL" id="CP000884">
    <property type="protein sequence ID" value="ABX37743.1"/>
    <property type="molecule type" value="Genomic_DNA"/>
</dbReference>
<keyword evidence="3" id="KW-1185">Reference proteome</keyword>
<dbReference type="Pfam" id="PF08668">
    <property type="entry name" value="HDOD"/>
    <property type="match status" value="1"/>
</dbReference>
<dbReference type="HOGENOM" id="CLU_044951_1_1_4"/>
<evidence type="ECO:0000313" key="2">
    <source>
        <dbReference type="EMBL" id="ABX37743.1"/>
    </source>
</evidence>
<dbReference type="SUPFAM" id="SSF141868">
    <property type="entry name" value="EAL domain-like"/>
    <property type="match status" value="1"/>
</dbReference>
<protein>
    <submittedName>
        <fullName evidence="2">Diguanylate phosphodiesterase</fullName>
    </submittedName>
</protein>
<dbReference type="PROSITE" id="PS51833">
    <property type="entry name" value="HDOD"/>
    <property type="match status" value="1"/>
</dbReference>
<dbReference type="eggNOG" id="COG3434">
    <property type="taxonomic scope" value="Bacteria"/>
</dbReference>
<dbReference type="KEGG" id="dac:Daci_5114"/>
<dbReference type="AlphaFoldDB" id="A9BN48"/>
<accession>A9BN48</accession>
<dbReference type="PANTHER" id="PTHR33525">
    <property type="match status" value="1"/>
</dbReference>
<dbReference type="SUPFAM" id="SSF109604">
    <property type="entry name" value="HD-domain/PDEase-like"/>
    <property type="match status" value="1"/>
</dbReference>
<dbReference type="SMART" id="SM00052">
    <property type="entry name" value="EAL"/>
    <property type="match status" value="1"/>
</dbReference>
<sequence length="464" mass="50379">MGPTPQSDLSQQTLPVGIFIQNIPTIRSAAYRASSTEHSMTELPVHLFNDAPAASPASTDRGMIARQAIVNGVQQIIGYELFNRSRAYPDHTAASDVSLVFTALSHAGEEDLVGTKLMFVNCTHESLAGGHLELLNPDKVVLEIPPLGLAAQQEVQARLPILSNLRARGFNLAFNHTVLESAYAAWLPLADYIKFDLSVLAPDQLAVLVNFAGRHTRAELIAEKVESAQQHEQVGRLGIQLFQGFWFARPTVVRTKLLSPSQQSIVQLLNLVRQQASTDAIEDVLKKDAGLAFNLMRLINSVGFGVQREITSFRQAVMLMGLKKLFRWAAMLLTASRNGGPPPAIGQTAVIRGRLMELLAQESLSEEDSDQAFVVGIFSLLGSMLDLPQDVAMSLIPVPDAVSAAVLRHEGVLGELLILAQACEASDDAAFNRSADALRLSSQQINWAHLQALAWTDQLADSSL</sequence>
<reference evidence="2 3" key="1">
    <citation type="journal article" date="2004" name="Appl. Environ. Microbiol.">
        <title>Mineralization of individual congeners of linear alkylbenzenesulfonate by defined pairs of heterotrophic bacteria.</title>
        <authorList>
            <person name="Schleheck D."/>
            <person name="Knepper T.P."/>
            <person name="Fischer K."/>
            <person name="Cook A.M."/>
        </authorList>
    </citation>
    <scope>NUCLEOTIDE SEQUENCE [LARGE SCALE GENOMIC DNA]</scope>
    <source>
        <strain evidence="3">DSM 14801 / SPH-1</strain>
    </source>
</reference>
<organism evidence="2 3">
    <name type="scientific">Delftia acidovorans (strain DSM 14801 / SPH-1)</name>
    <dbReference type="NCBI Taxonomy" id="398578"/>
    <lineage>
        <taxon>Bacteria</taxon>
        <taxon>Pseudomonadati</taxon>
        <taxon>Pseudomonadota</taxon>
        <taxon>Betaproteobacteria</taxon>
        <taxon>Burkholderiales</taxon>
        <taxon>Comamonadaceae</taxon>
        <taxon>Delftia</taxon>
    </lineage>
</organism>
<name>A9BN48_DELAS</name>
<dbReference type="InterPro" id="IPR013976">
    <property type="entry name" value="HDOD"/>
</dbReference>
<dbReference type="Gene3D" id="3.20.20.450">
    <property type="entry name" value="EAL domain"/>
    <property type="match status" value="1"/>
</dbReference>
<dbReference type="PANTHER" id="PTHR33525:SF4">
    <property type="entry name" value="CYCLIC DI-GMP PHOSPHODIESTERASE CDGJ"/>
    <property type="match status" value="1"/>
</dbReference>
<gene>
    <name evidence="2" type="ordered locus">Daci_5114</name>
</gene>